<feature type="region of interest" description="Disordered" evidence="1">
    <location>
        <begin position="222"/>
        <end position="271"/>
    </location>
</feature>
<evidence type="ECO:0000313" key="2">
    <source>
        <dbReference type="EMBL" id="KAF8565514.1"/>
    </source>
</evidence>
<dbReference type="OrthoDB" id="6255341at2759"/>
<proteinExistence type="predicted"/>
<organism evidence="2 3">
    <name type="scientific">Paragonimus westermani</name>
    <dbReference type="NCBI Taxonomy" id="34504"/>
    <lineage>
        <taxon>Eukaryota</taxon>
        <taxon>Metazoa</taxon>
        <taxon>Spiralia</taxon>
        <taxon>Lophotrochozoa</taxon>
        <taxon>Platyhelminthes</taxon>
        <taxon>Trematoda</taxon>
        <taxon>Digenea</taxon>
        <taxon>Plagiorchiida</taxon>
        <taxon>Troglotremata</taxon>
        <taxon>Troglotrematidae</taxon>
        <taxon>Paragonimus</taxon>
    </lineage>
</organism>
<evidence type="ECO:0000313" key="3">
    <source>
        <dbReference type="Proteomes" id="UP000699462"/>
    </source>
</evidence>
<dbReference type="AlphaFoldDB" id="A0A8T0DF18"/>
<accession>A0A8T0DF18</accession>
<comment type="caution">
    <text evidence="2">The sequence shown here is derived from an EMBL/GenBank/DDBJ whole genome shotgun (WGS) entry which is preliminary data.</text>
</comment>
<sequence>MLVDNPLFSKTRLFLDLTLNCRYCKTHLIAVTPAGPDFNWQTRQLIRSVGCQLLALTITVPGYSSRSSELHPIPSVRRQISQYYSMEQSRLKYFGKFTGYLLKPARMRLQTSVYVHRYPKEWLLQGLPSIVPDKLHRVASDETSCLPHSRWNRWPTVPCTCCYDPLSEETSPDYMKGLYRQRLTKTGDFMAVRESMLPWDLSIQILRLMPCTNLNQENLEPRRVIKKASQRKPNTAHSKKLPRRYQRAASSAASTEKQPRQHSSNSILNSVSSENISHISTSVLSSEDPKSLPQKSTAADLKIEVDLLSPTEKIMRGVKLDFGLQFKSDSVFPSCSSYLRGDNIVRTPFRHAQTFQDFQSLSRLVQNSPRTEKSGLYGISSRSCTSFHASHSDLFFHSLGIQRFEFTRLSPPEMTIFKLKACNPIKQTESDTHVAVGLESSASPLDKTATGYQHVRLSLNSEENVVRNRSAQSPSNKHCLYHRYLHNSLGMIVFCKVSVISFSKNYRVFCYRDVELHVHTPASLGELVDTLSQEYSSRANSLNRQTASATNLATPKSLDASTSSLYKSHSRANSLLRLGIDPNQL</sequence>
<protein>
    <submittedName>
        <fullName evidence="2">Uncharacterized protein</fullName>
    </submittedName>
</protein>
<reference evidence="2 3" key="1">
    <citation type="submission" date="2019-07" db="EMBL/GenBank/DDBJ databases">
        <title>Annotation for the trematode Paragonimus westermani.</title>
        <authorList>
            <person name="Choi Y.-J."/>
        </authorList>
    </citation>
    <scope>NUCLEOTIDE SEQUENCE [LARGE SCALE GENOMIC DNA]</scope>
    <source>
        <strain evidence="2">180907_Pwestermani</strain>
    </source>
</reference>
<keyword evidence="3" id="KW-1185">Reference proteome</keyword>
<gene>
    <name evidence="2" type="ORF">P879_03242</name>
</gene>
<dbReference type="Proteomes" id="UP000699462">
    <property type="component" value="Unassembled WGS sequence"/>
</dbReference>
<evidence type="ECO:0000256" key="1">
    <source>
        <dbReference type="SAM" id="MobiDB-lite"/>
    </source>
</evidence>
<feature type="compositionally biased region" description="Basic residues" evidence="1">
    <location>
        <begin position="237"/>
        <end position="246"/>
    </location>
</feature>
<name>A0A8T0DF18_9TREM</name>
<dbReference type="EMBL" id="JTDF01006606">
    <property type="protein sequence ID" value="KAF8565514.1"/>
    <property type="molecule type" value="Genomic_DNA"/>
</dbReference>